<protein>
    <submittedName>
        <fullName evidence="4">Oxidoreductase</fullName>
    </submittedName>
</protein>
<evidence type="ECO:0000256" key="3">
    <source>
        <dbReference type="RuleBase" id="RU000363"/>
    </source>
</evidence>
<dbReference type="EMBL" id="BMDZ01000036">
    <property type="protein sequence ID" value="GGB47326.1"/>
    <property type="molecule type" value="Genomic_DNA"/>
</dbReference>
<dbReference type="PANTHER" id="PTHR44196">
    <property type="entry name" value="DEHYDROGENASE/REDUCTASE SDR FAMILY MEMBER 7B"/>
    <property type="match status" value="1"/>
</dbReference>
<sequence>MTTARLDGTRLAGTQLDGQVAWITGAGSGIGEAAALALAEAGATVYLSGRRADALDAVASRIRDAGGQALVALLDVADKAAVREVADAILQAQGRIDILVNSAGLNVPNRSWESVDTDGWDQVIRVDLDGAFYCTHAVLPAMRKAGGGLVINVSSWAGRYDVRLTGPAYNAAKHAMLAMNASLNLEEGQHGIRACAICPGEVNTAILDRRPVPVTTEDRARMLQSDDLGATIRFVATMPPHVCLNEILISPTWNRLNIV</sequence>
<evidence type="ECO:0000313" key="5">
    <source>
        <dbReference type="Proteomes" id="UP000603352"/>
    </source>
</evidence>
<keyword evidence="2" id="KW-0560">Oxidoreductase</keyword>
<dbReference type="Proteomes" id="UP000603352">
    <property type="component" value="Unassembled WGS sequence"/>
</dbReference>
<dbReference type="InterPro" id="IPR002347">
    <property type="entry name" value="SDR_fam"/>
</dbReference>
<dbReference type="SUPFAM" id="SSF51735">
    <property type="entry name" value="NAD(P)-binding Rossmann-fold domains"/>
    <property type="match status" value="1"/>
</dbReference>
<reference evidence="5" key="1">
    <citation type="journal article" date="2019" name="Int. J. Syst. Evol. Microbiol.">
        <title>The Global Catalogue of Microorganisms (GCM) 10K type strain sequencing project: providing services to taxonomists for standard genome sequencing and annotation.</title>
        <authorList>
            <consortium name="The Broad Institute Genomics Platform"/>
            <consortium name="The Broad Institute Genome Sequencing Center for Infectious Disease"/>
            <person name="Wu L."/>
            <person name="Ma J."/>
        </authorList>
    </citation>
    <scope>NUCLEOTIDE SEQUENCE [LARGE SCALE GENOMIC DNA]</scope>
    <source>
        <strain evidence="5">CGMCC 1.10188</strain>
    </source>
</reference>
<gene>
    <name evidence="4" type="ORF">GCM10011505_30600</name>
</gene>
<dbReference type="PRINTS" id="PR00081">
    <property type="entry name" value="GDHRDH"/>
</dbReference>
<dbReference type="PRINTS" id="PR00080">
    <property type="entry name" value="SDRFAMILY"/>
</dbReference>
<evidence type="ECO:0000313" key="4">
    <source>
        <dbReference type="EMBL" id="GGB47326.1"/>
    </source>
</evidence>
<dbReference type="Pfam" id="PF00106">
    <property type="entry name" value="adh_short"/>
    <property type="match status" value="1"/>
</dbReference>
<organism evidence="4 5">
    <name type="scientific">Tistrella bauzanensis</name>
    <dbReference type="NCBI Taxonomy" id="657419"/>
    <lineage>
        <taxon>Bacteria</taxon>
        <taxon>Pseudomonadati</taxon>
        <taxon>Pseudomonadota</taxon>
        <taxon>Alphaproteobacteria</taxon>
        <taxon>Geminicoccales</taxon>
        <taxon>Geminicoccaceae</taxon>
        <taxon>Tistrella</taxon>
    </lineage>
</organism>
<evidence type="ECO:0000256" key="1">
    <source>
        <dbReference type="ARBA" id="ARBA00006484"/>
    </source>
</evidence>
<name>A0ABQ1INZ7_9PROT</name>
<dbReference type="RefSeq" id="WP_188579397.1">
    <property type="nucleotide sequence ID" value="NZ_BMDZ01000036.1"/>
</dbReference>
<keyword evidence="5" id="KW-1185">Reference proteome</keyword>
<dbReference type="PANTHER" id="PTHR44196:SF1">
    <property type="entry name" value="DEHYDROGENASE_REDUCTASE SDR FAMILY MEMBER 7B"/>
    <property type="match status" value="1"/>
</dbReference>
<evidence type="ECO:0000256" key="2">
    <source>
        <dbReference type="ARBA" id="ARBA00023002"/>
    </source>
</evidence>
<dbReference type="Gene3D" id="3.40.50.720">
    <property type="entry name" value="NAD(P)-binding Rossmann-like Domain"/>
    <property type="match status" value="1"/>
</dbReference>
<comment type="similarity">
    <text evidence="1 3">Belongs to the short-chain dehydrogenases/reductases (SDR) family.</text>
</comment>
<accession>A0ABQ1INZ7</accession>
<proteinExistence type="inferred from homology"/>
<dbReference type="InterPro" id="IPR036291">
    <property type="entry name" value="NAD(P)-bd_dom_sf"/>
</dbReference>
<comment type="caution">
    <text evidence="4">The sequence shown here is derived from an EMBL/GenBank/DDBJ whole genome shotgun (WGS) entry which is preliminary data.</text>
</comment>